<gene>
    <name evidence="2" type="ORF">G7Z17_g2087</name>
</gene>
<feature type="region of interest" description="Disordered" evidence="1">
    <location>
        <begin position="1"/>
        <end position="20"/>
    </location>
</feature>
<dbReference type="Proteomes" id="UP000722485">
    <property type="component" value="Unassembled WGS sequence"/>
</dbReference>
<evidence type="ECO:0000313" key="2">
    <source>
        <dbReference type="EMBL" id="KAF7555546.1"/>
    </source>
</evidence>
<sequence length="101" mass="11136">MARISHVAASRSTTLPSGQGLPLQGVMFGVQWQPHGMIKEPGPVSRLAKLQMCRHRGRSSSWVDVLLPYIAARQSGPIEKLLYQLNALQQAHDESDDESSE</sequence>
<organism evidence="2 3">
    <name type="scientific">Cylindrodendrum hubeiense</name>
    <dbReference type="NCBI Taxonomy" id="595255"/>
    <lineage>
        <taxon>Eukaryota</taxon>
        <taxon>Fungi</taxon>
        <taxon>Dikarya</taxon>
        <taxon>Ascomycota</taxon>
        <taxon>Pezizomycotina</taxon>
        <taxon>Sordariomycetes</taxon>
        <taxon>Hypocreomycetidae</taxon>
        <taxon>Hypocreales</taxon>
        <taxon>Nectriaceae</taxon>
        <taxon>Cylindrodendrum</taxon>
    </lineage>
</organism>
<evidence type="ECO:0000313" key="3">
    <source>
        <dbReference type="Proteomes" id="UP000722485"/>
    </source>
</evidence>
<dbReference type="AlphaFoldDB" id="A0A9P5LBY3"/>
<comment type="caution">
    <text evidence="2">The sequence shown here is derived from an EMBL/GenBank/DDBJ whole genome shotgun (WGS) entry which is preliminary data.</text>
</comment>
<reference evidence="2" key="1">
    <citation type="submission" date="2020-03" db="EMBL/GenBank/DDBJ databases">
        <title>Draft Genome Sequence of Cylindrodendrum hubeiense.</title>
        <authorList>
            <person name="Buettner E."/>
            <person name="Kellner H."/>
        </authorList>
    </citation>
    <scope>NUCLEOTIDE SEQUENCE</scope>
    <source>
        <strain evidence="2">IHI 201604</strain>
    </source>
</reference>
<name>A0A9P5LBY3_9HYPO</name>
<evidence type="ECO:0000256" key="1">
    <source>
        <dbReference type="SAM" id="MobiDB-lite"/>
    </source>
</evidence>
<dbReference type="EMBL" id="JAANBB010000019">
    <property type="protein sequence ID" value="KAF7555546.1"/>
    <property type="molecule type" value="Genomic_DNA"/>
</dbReference>
<protein>
    <submittedName>
        <fullName evidence="2">Uncharacterized protein</fullName>
    </submittedName>
</protein>
<keyword evidence="3" id="KW-1185">Reference proteome</keyword>
<proteinExistence type="predicted"/>
<accession>A0A9P5LBY3</accession>